<comment type="caution">
    <text evidence="4">The sequence shown here is derived from an EMBL/GenBank/DDBJ whole genome shotgun (WGS) entry which is preliminary data.</text>
</comment>
<evidence type="ECO:0000259" key="3">
    <source>
        <dbReference type="Pfam" id="PF13511"/>
    </source>
</evidence>
<dbReference type="Pfam" id="PF13511">
    <property type="entry name" value="DUF4124"/>
    <property type="match status" value="1"/>
</dbReference>
<evidence type="ECO:0000256" key="2">
    <source>
        <dbReference type="SAM" id="SignalP"/>
    </source>
</evidence>
<keyword evidence="5" id="KW-1185">Reference proteome</keyword>
<proteinExistence type="predicted"/>
<protein>
    <recommendedName>
        <fullName evidence="3">DUF4124 domain-containing protein</fullName>
    </recommendedName>
</protein>
<gene>
    <name evidence="4" type="ORF">FHR99_002753</name>
</gene>
<feature type="domain" description="DUF4124" evidence="3">
    <location>
        <begin position="30"/>
        <end position="71"/>
    </location>
</feature>
<feature type="compositionally biased region" description="Basic and acidic residues" evidence="1">
    <location>
        <begin position="46"/>
        <end position="59"/>
    </location>
</feature>
<evidence type="ECO:0000313" key="4">
    <source>
        <dbReference type="EMBL" id="MBB3048479.1"/>
    </source>
</evidence>
<feature type="region of interest" description="Disordered" evidence="1">
    <location>
        <begin position="18"/>
        <end position="86"/>
    </location>
</feature>
<dbReference type="Gene3D" id="2.60.40.10">
    <property type="entry name" value="Immunoglobulins"/>
    <property type="match status" value="1"/>
</dbReference>
<dbReference type="InterPro" id="IPR013783">
    <property type="entry name" value="Ig-like_fold"/>
</dbReference>
<organism evidence="4 5">
    <name type="scientific">Litorivivens lipolytica</name>
    <dbReference type="NCBI Taxonomy" id="1524264"/>
    <lineage>
        <taxon>Bacteria</taxon>
        <taxon>Pseudomonadati</taxon>
        <taxon>Pseudomonadota</taxon>
        <taxon>Gammaproteobacteria</taxon>
        <taxon>Litorivivens</taxon>
    </lineage>
</organism>
<keyword evidence="2" id="KW-0732">Signal</keyword>
<reference evidence="4 5" key="1">
    <citation type="submission" date="2020-08" db="EMBL/GenBank/DDBJ databases">
        <title>Genomic Encyclopedia of Type Strains, Phase III (KMG-III): the genomes of soil and plant-associated and newly described type strains.</title>
        <authorList>
            <person name="Whitman W."/>
        </authorList>
    </citation>
    <scope>NUCLEOTIDE SEQUENCE [LARGE SCALE GENOMIC DNA]</scope>
    <source>
        <strain evidence="4 5">CECT 8654</strain>
    </source>
</reference>
<dbReference type="Proteomes" id="UP000537130">
    <property type="component" value="Unassembled WGS sequence"/>
</dbReference>
<evidence type="ECO:0000256" key="1">
    <source>
        <dbReference type="SAM" id="MobiDB-lite"/>
    </source>
</evidence>
<feature type="compositionally biased region" description="Polar residues" evidence="1">
    <location>
        <begin position="73"/>
        <end position="86"/>
    </location>
</feature>
<name>A0A7W4W7T1_9GAMM</name>
<dbReference type="InterPro" id="IPR025392">
    <property type="entry name" value="DUF4124"/>
</dbReference>
<accession>A0A7W4W7T1</accession>
<dbReference type="AlphaFoldDB" id="A0A7W4W7T1"/>
<evidence type="ECO:0000313" key="5">
    <source>
        <dbReference type="Proteomes" id="UP000537130"/>
    </source>
</evidence>
<sequence length="177" mass="19115">MKTLTALLFTALLAFTAQAAPEPEDDGPVIYRSTDAQGRPVFSDQPSRDAERVNVKEPNRTPAVRPRPRPEPKTSTPDNDSSGYEVQITNPSEGQFVRNGLLGINVSANVHPPMLPKHQLEFLHNGNSVSKGSSYTARIERLTPGGHQISARVLDRDGNVLGQSAPVSVTAQWPGGK</sequence>
<dbReference type="RefSeq" id="WP_183411263.1">
    <property type="nucleotide sequence ID" value="NZ_JACHWY010000003.1"/>
</dbReference>
<feature type="signal peptide" evidence="2">
    <location>
        <begin position="1"/>
        <end position="19"/>
    </location>
</feature>
<feature type="chain" id="PRO_5030898024" description="DUF4124 domain-containing protein" evidence="2">
    <location>
        <begin position="20"/>
        <end position="177"/>
    </location>
</feature>
<dbReference type="EMBL" id="JACHWY010000003">
    <property type="protein sequence ID" value="MBB3048479.1"/>
    <property type="molecule type" value="Genomic_DNA"/>
</dbReference>